<keyword evidence="3" id="KW-0804">Transcription</keyword>
<reference evidence="6" key="1">
    <citation type="journal article" date="2019" name="Int. J. Syst. Evol. Microbiol.">
        <title>The Global Catalogue of Microorganisms (GCM) 10K type strain sequencing project: providing services to taxonomists for standard genome sequencing and annotation.</title>
        <authorList>
            <consortium name="The Broad Institute Genomics Platform"/>
            <consortium name="The Broad Institute Genome Sequencing Center for Infectious Disease"/>
            <person name="Wu L."/>
            <person name="Ma J."/>
        </authorList>
    </citation>
    <scope>NUCLEOTIDE SEQUENCE [LARGE SCALE GENOMIC DNA]</scope>
    <source>
        <strain evidence="6">CGMCC 1.10759</strain>
    </source>
</reference>
<evidence type="ECO:0000313" key="6">
    <source>
        <dbReference type="Proteomes" id="UP001595904"/>
    </source>
</evidence>
<evidence type="ECO:0000256" key="2">
    <source>
        <dbReference type="ARBA" id="ARBA00023125"/>
    </source>
</evidence>
<dbReference type="GO" id="GO:0003677">
    <property type="term" value="F:DNA binding"/>
    <property type="evidence" value="ECO:0007669"/>
    <property type="project" value="UniProtKB-KW"/>
</dbReference>
<keyword evidence="1" id="KW-0805">Transcription regulation</keyword>
<dbReference type="Gene3D" id="1.10.260.40">
    <property type="entry name" value="lambda repressor-like DNA-binding domains"/>
    <property type="match status" value="1"/>
</dbReference>
<evidence type="ECO:0000313" key="5">
    <source>
        <dbReference type="EMBL" id="MFC4311910.1"/>
    </source>
</evidence>
<dbReference type="PANTHER" id="PTHR30146:SF153">
    <property type="entry name" value="LACTOSE OPERON REPRESSOR"/>
    <property type="match status" value="1"/>
</dbReference>
<proteinExistence type="predicted"/>
<keyword evidence="2 5" id="KW-0238">DNA-binding</keyword>
<dbReference type="Gene3D" id="3.40.50.2300">
    <property type="match status" value="2"/>
</dbReference>
<evidence type="ECO:0000256" key="1">
    <source>
        <dbReference type="ARBA" id="ARBA00023015"/>
    </source>
</evidence>
<dbReference type="InterPro" id="IPR028082">
    <property type="entry name" value="Peripla_BP_I"/>
</dbReference>
<dbReference type="RefSeq" id="WP_380600860.1">
    <property type="nucleotide sequence ID" value="NZ_JBHSDU010000010.1"/>
</dbReference>
<dbReference type="Proteomes" id="UP001595904">
    <property type="component" value="Unassembled WGS sequence"/>
</dbReference>
<dbReference type="InterPro" id="IPR010982">
    <property type="entry name" value="Lambda_DNA-bd_dom_sf"/>
</dbReference>
<dbReference type="PROSITE" id="PS50932">
    <property type="entry name" value="HTH_LACI_2"/>
    <property type="match status" value="1"/>
</dbReference>
<comment type="caution">
    <text evidence="5">The sequence shown here is derived from an EMBL/GenBank/DDBJ whole genome shotgun (WGS) entry which is preliminary data.</text>
</comment>
<evidence type="ECO:0000256" key="3">
    <source>
        <dbReference type="ARBA" id="ARBA00023163"/>
    </source>
</evidence>
<protein>
    <submittedName>
        <fullName evidence="5">LacI family DNA-binding transcriptional regulator</fullName>
    </submittedName>
</protein>
<accession>A0ABV8SYT2</accession>
<dbReference type="Pfam" id="PF13377">
    <property type="entry name" value="Peripla_BP_3"/>
    <property type="match status" value="1"/>
</dbReference>
<dbReference type="InterPro" id="IPR046335">
    <property type="entry name" value="LacI/GalR-like_sensor"/>
</dbReference>
<sequence>MTIEAVAQRAGVSAMTVSNVINDTGKMSAETRQAVQAAIAELGYTPNAAARALASAGATKIGIIYLDTQSAFLSAMLVGALEAAASGGAQVTVRVCAEKTFDAATDALRSLVRSGANALLIAPPFCEMIGGTSLLDELAVPAAALSTGRPLPDMKTVRIDDRAAATAMTELLLRKGHRRIGFISGPASHSSSAPRRIGYEAALLAHGIKRSPELIVPGDFSFESGLAAASQLLKLKDRPTAIFASNDDMAAAVISCASRQGLHIPSDLAVAGFDDTPIAVKIWPALTTIRQPIAKMAERCAALLIANARKVPQAQSFSGDEVIDFQLMEREST</sequence>
<gene>
    <name evidence="5" type="ORF">ACFPN2_22705</name>
</gene>
<organism evidence="5 6">
    <name type="scientific">Steroidobacter flavus</name>
    <dbReference type="NCBI Taxonomy" id="1842136"/>
    <lineage>
        <taxon>Bacteria</taxon>
        <taxon>Pseudomonadati</taxon>
        <taxon>Pseudomonadota</taxon>
        <taxon>Gammaproteobacteria</taxon>
        <taxon>Steroidobacterales</taxon>
        <taxon>Steroidobacteraceae</taxon>
        <taxon>Steroidobacter</taxon>
    </lineage>
</organism>
<feature type="domain" description="HTH lacI-type" evidence="4">
    <location>
        <begin position="1"/>
        <end position="55"/>
    </location>
</feature>
<dbReference type="Pfam" id="PF00356">
    <property type="entry name" value="LacI"/>
    <property type="match status" value="1"/>
</dbReference>
<dbReference type="SUPFAM" id="SSF53822">
    <property type="entry name" value="Periplasmic binding protein-like I"/>
    <property type="match status" value="1"/>
</dbReference>
<dbReference type="InterPro" id="IPR000843">
    <property type="entry name" value="HTH_LacI"/>
</dbReference>
<dbReference type="CDD" id="cd01545">
    <property type="entry name" value="PBP1_SalR"/>
    <property type="match status" value="1"/>
</dbReference>
<dbReference type="SMART" id="SM00354">
    <property type="entry name" value="HTH_LACI"/>
    <property type="match status" value="1"/>
</dbReference>
<dbReference type="SUPFAM" id="SSF47413">
    <property type="entry name" value="lambda repressor-like DNA-binding domains"/>
    <property type="match status" value="1"/>
</dbReference>
<dbReference type="CDD" id="cd01392">
    <property type="entry name" value="HTH_LacI"/>
    <property type="match status" value="1"/>
</dbReference>
<dbReference type="EMBL" id="JBHSDU010000010">
    <property type="protein sequence ID" value="MFC4311910.1"/>
    <property type="molecule type" value="Genomic_DNA"/>
</dbReference>
<evidence type="ECO:0000259" key="4">
    <source>
        <dbReference type="PROSITE" id="PS50932"/>
    </source>
</evidence>
<name>A0ABV8SYT2_9GAMM</name>
<keyword evidence="6" id="KW-1185">Reference proteome</keyword>
<dbReference type="PANTHER" id="PTHR30146">
    <property type="entry name" value="LACI-RELATED TRANSCRIPTIONAL REPRESSOR"/>
    <property type="match status" value="1"/>
</dbReference>